<dbReference type="OrthoDB" id="9768783at2"/>
<evidence type="ECO:0000256" key="5">
    <source>
        <dbReference type="ARBA" id="ARBA00023136"/>
    </source>
</evidence>
<keyword evidence="4 6" id="KW-1133">Transmembrane helix</keyword>
<dbReference type="PANTHER" id="PTHR23519:SF1">
    <property type="entry name" value="AUTOPHAGY-RELATED PROTEIN 22"/>
    <property type="match status" value="1"/>
</dbReference>
<evidence type="ECO:0000313" key="9">
    <source>
        <dbReference type="Proteomes" id="UP000009011"/>
    </source>
</evidence>
<dbReference type="SUPFAM" id="SSF103473">
    <property type="entry name" value="MFS general substrate transporter"/>
    <property type="match status" value="1"/>
</dbReference>
<feature type="transmembrane region" description="Helical" evidence="6">
    <location>
        <begin position="299"/>
        <end position="317"/>
    </location>
</feature>
<dbReference type="InterPro" id="IPR020846">
    <property type="entry name" value="MFS_dom"/>
</dbReference>
<dbReference type="InterPro" id="IPR050495">
    <property type="entry name" value="ATG22/LtaA_families"/>
</dbReference>
<dbReference type="RefSeq" id="WP_014854806.1">
    <property type="nucleotide sequence ID" value="NC_018178.1"/>
</dbReference>
<feature type="transmembrane region" description="Helical" evidence="6">
    <location>
        <begin position="56"/>
        <end position="77"/>
    </location>
</feature>
<feature type="transmembrane region" description="Helical" evidence="6">
    <location>
        <begin position="269"/>
        <end position="290"/>
    </location>
</feature>
<evidence type="ECO:0000256" key="1">
    <source>
        <dbReference type="ARBA" id="ARBA00004127"/>
    </source>
</evidence>
<dbReference type="KEGG" id="mro:MROS_0125"/>
<feature type="transmembrane region" description="Helical" evidence="6">
    <location>
        <begin position="344"/>
        <end position="362"/>
    </location>
</feature>
<dbReference type="InterPro" id="IPR024671">
    <property type="entry name" value="Atg22-like"/>
</dbReference>
<feature type="transmembrane region" description="Helical" evidence="6">
    <location>
        <begin position="181"/>
        <end position="199"/>
    </location>
</feature>
<dbReference type="PATRIC" id="fig|1191523.3.peg.129"/>
<feature type="transmembrane region" description="Helical" evidence="6">
    <location>
        <begin position="149"/>
        <end position="169"/>
    </location>
</feature>
<feature type="transmembrane region" description="Helical" evidence="6">
    <location>
        <begin position="17"/>
        <end position="41"/>
    </location>
</feature>
<proteinExistence type="predicted"/>
<keyword evidence="9" id="KW-1185">Reference proteome</keyword>
<feature type="transmembrane region" description="Helical" evidence="6">
    <location>
        <begin position="113"/>
        <end position="137"/>
    </location>
</feature>
<dbReference type="eggNOG" id="COG2270">
    <property type="taxonomic scope" value="Bacteria"/>
</dbReference>
<dbReference type="PROSITE" id="PS50850">
    <property type="entry name" value="MFS"/>
    <property type="match status" value="1"/>
</dbReference>
<organism evidence="8 9">
    <name type="scientific">Melioribacter roseus (strain DSM 23840 / JCM 17771 / VKM B-2668 / P3M-2)</name>
    <dbReference type="NCBI Taxonomy" id="1191523"/>
    <lineage>
        <taxon>Bacteria</taxon>
        <taxon>Pseudomonadati</taxon>
        <taxon>Ignavibacteriota</taxon>
        <taxon>Ignavibacteria</taxon>
        <taxon>Ignavibacteriales</taxon>
        <taxon>Melioribacteraceae</taxon>
        <taxon>Melioribacter</taxon>
    </lineage>
</organism>
<feature type="transmembrane region" description="Helical" evidence="6">
    <location>
        <begin position="89"/>
        <end position="107"/>
    </location>
</feature>
<dbReference type="Pfam" id="PF11700">
    <property type="entry name" value="ATG22"/>
    <property type="match status" value="1"/>
</dbReference>
<dbReference type="PANTHER" id="PTHR23519">
    <property type="entry name" value="AUTOPHAGY-RELATED PROTEIN 22"/>
    <property type="match status" value="1"/>
</dbReference>
<accession>I6ZMW9</accession>
<feature type="transmembrane region" description="Helical" evidence="6">
    <location>
        <begin position="413"/>
        <end position="432"/>
    </location>
</feature>
<dbReference type="STRING" id="1191523.MROS_0125"/>
<dbReference type="EMBL" id="CP003557">
    <property type="protein sequence ID" value="AFN73369.1"/>
    <property type="molecule type" value="Genomic_DNA"/>
</dbReference>
<dbReference type="InterPro" id="IPR036259">
    <property type="entry name" value="MFS_trans_sf"/>
</dbReference>
<reference evidence="8 9" key="1">
    <citation type="journal article" date="2013" name="PLoS ONE">
        <title>Genomic analysis of Melioribacter roseus, facultatively anaerobic organotrophic bacterium representing a novel deep lineage within Bacteriodetes/Chlorobi group.</title>
        <authorList>
            <person name="Kadnikov V.V."/>
            <person name="Mardanov A.V."/>
            <person name="Podosokorskaya O.A."/>
            <person name="Gavrilov S.N."/>
            <person name="Kublanov I.V."/>
            <person name="Beletsky A.V."/>
            <person name="Bonch-Osmolovskaya E.A."/>
            <person name="Ravin N.V."/>
        </authorList>
    </citation>
    <scope>NUCLEOTIDE SEQUENCE [LARGE SCALE GENOMIC DNA]</scope>
    <source>
        <strain evidence="9">JCM 17771 / P3M-2</strain>
    </source>
</reference>
<dbReference type="HOGENOM" id="CLU_017518_3_1_10"/>
<feature type="transmembrane region" description="Helical" evidence="6">
    <location>
        <begin position="383"/>
        <end position="407"/>
    </location>
</feature>
<comment type="subcellular location">
    <subcellularLocation>
        <location evidence="1">Endomembrane system</location>
        <topology evidence="1">Multi-pass membrane protein</topology>
    </subcellularLocation>
</comment>
<name>I6ZMW9_MELRP</name>
<evidence type="ECO:0000256" key="6">
    <source>
        <dbReference type="SAM" id="Phobius"/>
    </source>
</evidence>
<sequence length="435" mass="48435">MNLLTIKNLRNNEKFRIFVWTLFDFANTSYSIVVVTFLYAVYFKHTVANGEPIGDFYWSIGTSISMLITALISPVLGAIADYSAGKKRFLLFFTALCILSTFMLYFVGSGDLVSGLLLFILANIGFEAGLVFYDAFLPEITKESSYGRVSGYGFAMGYLGSFTTLLVVYPFIEREMIKETFPLSALVFLIFAMPLFLFLKDSRKSRTADESYFAIGFGRVTATLKNLKNYRNLVLFLVSYFFFIEGVNTVIYFSGNYASTTLSFSMKELIVFFMIVQTTAIIGSVIFGIISDSIGQKKSLVISLSIWIATILLAYFTSSVDSPLIELTASIFNLSPESDGHLLLSRYFYLVGLLAGMVMGATQSISRSLMSKLTPYDKKTEFFGFYSFFGKSSAILGPLVFGITSYLTGNQKYAILSIGIFFVVGLLFLGAVRDK</sequence>
<gene>
    <name evidence="8" type="ordered locus">MROS_0125</name>
</gene>
<evidence type="ECO:0000313" key="8">
    <source>
        <dbReference type="EMBL" id="AFN73369.1"/>
    </source>
</evidence>
<evidence type="ECO:0000256" key="4">
    <source>
        <dbReference type="ARBA" id="ARBA00022989"/>
    </source>
</evidence>
<keyword evidence="5 6" id="KW-0472">Membrane</keyword>
<feature type="domain" description="Major facilitator superfamily (MFS) profile" evidence="7">
    <location>
        <begin position="17"/>
        <end position="435"/>
    </location>
</feature>
<dbReference type="Proteomes" id="UP000009011">
    <property type="component" value="Chromosome"/>
</dbReference>
<dbReference type="Gene3D" id="1.20.1250.20">
    <property type="entry name" value="MFS general substrate transporter like domains"/>
    <property type="match status" value="2"/>
</dbReference>
<dbReference type="AlphaFoldDB" id="I6ZMW9"/>
<keyword evidence="3 6" id="KW-0812">Transmembrane</keyword>
<keyword evidence="2" id="KW-0813">Transport</keyword>
<evidence type="ECO:0000256" key="2">
    <source>
        <dbReference type="ARBA" id="ARBA00022448"/>
    </source>
</evidence>
<protein>
    <submittedName>
        <fullName evidence="8">Major facilitator superfamily protein</fullName>
    </submittedName>
</protein>
<dbReference type="GO" id="GO:0022857">
    <property type="term" value="F:transmembrane transporter activity"/>
    <property type="evidence" value="ECO:0007669"/>
    <property type="project" value="InterPro"/>
</dbReference>
<evidence type="ECO:0000256" key="3">
    <source>
        <dbReference type="ARBA" id="ARBA00022692"/>
    </source>
</evidence>
<dbReference type="GO" id="GO:0012505">
    <property type="term" value="C:endomembrane system"/>
    <property type="evidence" value="ECO:0007669"/>
    <property type="project" value="UniProtKB-SubCell"/>
</dbReference>
<evidence type="ECO:0000259" key="7">
    <source>
        <dbReference type="PROSITE" id="PS50850"/>
    </source>
</evidence>
<feature type="transmembrane region" description="Helical" evidence="6">
    <location>
        <begin position="233"/>
        <end position="254"/>
    </location>
</feature>